<protein>
    <recommendedName>
        <fullName evidence="3">dihydrofolate reductase</fullName>
        <ecNumber evidence="3">1.5.1.3</ecNumber>
    </recommendedName>
</protein>
<comment type="caution">
    <text evidence="8">The sequence shown here is derived from an EMBL/GenBank/DDBJ whole genome shotgun (WGS) entry which is preliminary data.</text>
</comment>
<name>A0A1B7VYV8_APHFL</name>
<dbReference type="InterPro" id="IPR024072">
    <property type="entry name" value="DHFR-like_dom_sf"/>
</dbReference>
<evidence type="ECO:0000256" key="2">
    <source>
        <dbReference type="ARBA" id="ARBA00009539"/>
    </source>
</evidence>
<dbReference type="GO" id="GO:0046654">
    <property type="term" value="P:tetrahydrofolate biosynthetic process"/>
    <property type="evidence" value="ECO:0007669"/>
    <property type="project" value="UniProtKB-UniPathway"/>
</dbReference>
<dbReference type="PRINTS" id="PR00070">
    <property type="entry name" value="DHFR"/>
</dbReference>
<evidence type="ECO:0000256" key="6">
    <source>
        <dbReference type="ARBA" id="ARBA00023002"/>
    </source>
</evidence>
<dbReference type="GO" id="GO:0006730">
    <property type="term" value="P:one-carbon metabolic process"/>
    <property type="evidence" value="ECO:0007669"/>
    <property type="project" value="UniProtKB-KW"/>
</dbReference>
<dbReference type="EC" id="1.5.1.3" evidence="3"/>
<dbReference type="PATRIC" id="fig|1710894.3.peg.2873"/>
<dbReference type="GO" id="GO:0046452">
    <property type="term" value="P:dihydrofolate metabolic process"/>
    <property type="evidence" value="ECO:0007669"/>
    <property type="project" value="TreeGrafter"/>
</dbReference>
<evidence type="ECO:0000256" key="3">
    <source>
        <dbReference type="ARBA" id="ARBA00012856"/>
    </source>
</evidence>
<evidence type="ECO:0000259" key="7">
    <source>
        <dbReference type="PROSITE" id="PS51330"/>
    </source>
</evidence>
<dbReference type="PANTHER" id="PTHR48069">
    <property type="entry name" value="DIHYDROFOLATE REDUCTASE"/>
    <property type="match status" value="1"/>
</dbReference>
<evidence type="ECO:0000313" key="9">
    <source>
        <dbReference type="Proteomes" id="UP000092382"/>
    </source>
</evidence>
<dbReference type="STRING" id="1803587.GCA_001593825_03778"/>
<dbReference type="GO" id="GO:0004146">
    <property type="term" value="F:dihydrofolate reductase activity"/>
    <property type="evidence" value="ECO:0007669"/>
    <property type="project" value="UniProtKB-EC"/>
</dbReference>
<organism evidence="8 9">
    <name type="scientific">Aphanizomenon flos-aquae LD13</name>
    <dbReference type="NCBI Taxonomy" id="1710894"/>
    <lineage>
        <taxon>Bacteria</taxon>
        <taxon>Bacillati</taxon>
        <taxon>Cyanobacteriota</taxon>
        <taxon>Cyanophyceae</taxon>
        <taxon>Nostocales</taxon>
        <taxon>Aphanizomenonaceae</taxon>
        <taxon>Aphanizomenon</taxon>
    </lineage>
</organism>
<dbReference type="SUPFAM" id="SSF53597">
    <property type="entry name" value="Dihydrofolate reductase-like"/>
    <property type="match status" value="1"/>
</dbReference>
<evidence type="ECO:0000256" key="4">
    <source>
        <dbReference type="ARBA" id="ARBA00022563"/>
    </source>
</evidence>
<dbReference type="PANTHER" id="PTHR48069:SF3">
    <property type="entry name" value="DIHYDROFOLATE REDUCTASE"/>
    <property type="match status" value="1"/>
</dbReference>
<keyword evidence="6" id="KW-0560">Oxidoreductase</keyword>
<sequence length="177" mass="20227">MPLISLIAAISENRILADSTKEHIHGGIPWNIPSDELYYRQKIRRHPVIIGRKSYSTFNKPIRNCTTIILTKNPNFQAFGCVVLHSLPEAIAWAKMSETEEIFIAGGGQIYTEAIKFADRLYLTIIEGNFVGDIYFPEFADFGKFIKEKKMQENGFQFKFVEIERRVNEVTSPPIIG</sequence>
<keyword evidence="4" id="KW-0554">One-carbon metabolism</keyword>
<dbReference type="GO" id="GO:0005829">
    <property type="term" value="C:cytosol"/>
    <property type="evidence" value="ECO:0007669"/>
    <property type="project" value="TreeGrafter"/>
</dbReference>
<dbReference type="Gene3D" id="3.40.430.10">
    <property type="entry name" value="Dihydrofolate Reductase, subunit A"/>
    <property type="match status" value="1"/>
</dbReference>
<dbReference type="EMBL" id="LJOY01000015">
    <property type="protein sequence ID" value="OBQ26171.1"/>
    <property type="molecule type" value="Genomic_DNA"/>
</dbReference>
<accession>A0A1B7VYV8</accession>
<dbReference type="Proteomes" id="UP000092382">
    <property type="component" value="Unassembled WGS sequence"/>
</dbReference>
<dbReference type="GO" id="GO:0050661">
    <property type="term" value="F:NADP binding"/>
    <property type="evidence" value="ECO:0007669"/>
    <property type="project" value="InterPro"/>
</dbReference>
<dbReference type="CDD" id="cd00209">
    <property type="entry name" value="DHFR"/>
    <property type="match status" value="1"/>
</dbReference>
<reference evidence="8 9" key="1">
    <citation type="submission" date="2015-09" db="EMBL/GenBank/DDBJ databases">
        <title>Whole genome shotgun sequence assembly of Aphanizomenon flos-aquae UKL13.</title>
        <authorList>
            <person name="Driscoll C."/>
        </authorList>
    </citation>
    <scope>NUCLEOTIDE SEQUENCE [LARGE SCALE GENOMIC DNA]</scope>
    <source>
        <strain evidence="8">MDT13</strain>
    </source>
</reference>
<gene>
    <name evidence="8" type="ORF">AN481_06705</name>
</gene>
<dbReference type="InterPro" id="IPR001796">
    <property type="entry name" value="DHFR_dom"/>
</dbReference>
<evidence type="ECO:0000256" key="1">
    <source>
        <dbReference type="ARBA" id="ARBA00004903"/>
    </source>
</evidence>
<feature type="domain" description="DHFR" evidence="7">
    <location>
        <begin position="3"/>
        <end position="177"/>
    </location>
</feature>
<dbReference type="InterPro" id="IPR012259">
    <property type="entry name" value="DHFR"/>
</dbReference>
<evidence type="ECO:0000313" key="8">
    <source>
        <dbReference type="EMBL" id="OBQ26171.1"/>
    </source>
</evidence>
<evidence type="ECO:0000256" key="5">
    <source>
        <dbReference type="ARBA" id="ARBA00022857"/>
    </source>
</evidence>
<dbReference type="GO" id="GO:0046655">
    <property type="term" value="P:folic acid metabolic process"/>
    <property type="evidence" value="ECO:0007669"/>
    <property type="project" value="TreeGrafter"/>
</dbReference>
<comment type="pathway">
    <text evidence="1">Cofactor biosynthesis; tetrahydrofolate biosynthesis; 5,6,7,8-tetrahydrofolate from 7,8-dihydrofolate: step 1/1.</text>
</comment>
<dbReference type="PROSITE" id="PS51330">
    <property type="entry name" value="DHFR_2"/>
    <property type="match status" value="1"/>
</dbReference>
<keyword evidence="5" id="KW-0521">NADP</keyword>
<dbReference type="AlphaFoldDB" id="A0A1B7VYV8"/>
<dbReference type="Pfam" id="PF00186">
    <property type="entry name" value="DHFR_1"/>
    <property type="match status" value="1"/>
</dbReference>
<dbReference type="UniPathway" id="UPA00077">
    <property type="reaction ID" value="UER00158"/>
</dbReference>
<proteinExistence type="inferred from homology"/>
<comment type="similarity">
    <text evidence="2">Belongs to the dihydrofolate reductase family.</text>
</comment>